<dbReference type="SMART" id="SM00729">
    <property type="entry name" value="Elp3"/>
    <property type="match status" value="1"/>
</dbReference>
<dbReference type="RefSeq" id="WP_267300354.1">
    <property type="nucleotide sequence ID" value="NZ_JAOQJZ010000002.1"/>
</dbReference>
<dbReference type="PROSITE" id="PS51918">
    <property type="entry name" value="RADICAL_SAM"/>
    <property type="match status" value="1"/>
</dbReference>
<dbReference type="NCBIfam" id="TIGR03994">
    <property type="entry name" value="rSAM_HemZ"/>
    <property type="match status" value="1"/>
</dbReference>
<dbReference type="EC" id="1.3.98.3" evidence="2"/>
<dbReference type="GO" id="GO:0005737">
    <property type="term" value="C:cytoplasm"/>
    <property type="evidence" value="ECO:0007669"/>
    <property type="project" value="TreeGrafter"/>
</dbReference>
<dbReference type="InterPro" id="IPR058240">
    <property type="entry name" value="rSAM_sf"/>
</dbReference>
<feature type="domain" description="Radical SAM core" evidence="1">
    <location>
        <begin position="156"/>
        <end position="389"/>
    </location>
</feature>
<dbReference type="SFLD" id="SFLDG01082">
    <property type="entry name" value="B12-binding_domain_containing"/>
    <property type="match status" value="1"/>
</dbReference>
<evidence type="ECO:0000313" key="2">
    <source>
        <dbReference type="EMBL" id="MCU6704760.1"/>
    </source>
</evidence>
<dbReference type="GO" id="GO:0051539">
    <property type="term" value="F:4 iron, 4 sulfur cluster binding"/>
    <property type="evidence" value="ECO:0007669"/>
    <property type="project" value="TreeGrafter"/>
</dbReference>
<comment type="caution">
    <text evidence="2">The sequence shown here is derived from an EMBL/GenBank/DDBJ whole genome shotgun (WGS) entry which is preliminary data.</text>
</comment>
<dbReference type="Pfam" id="PF04055">
    <property type="entry name" value="Radical_SAM"/>
    <property type="match status" value="1"/>
</dbReference>
<dbReference type="GO" id="GO:0006779">
    <property type="term" value="P:porphyrin-containing compound biosynthetic process"/>
    <property type="evidence" value="ECO:0007669"/>
    <property type="project" value="TreeGrafter"/>
</dbReference>
<dbReference type="InterPro" id="IPR006638">
    <property type="entry name" value="Elp3/MiaA/NifB-like_rSAM"/>
</dbReference>
<dbReference type="EMBL" id="JAOQJZ010000002">
    <property type="protein sequence ID" value="MCU6704760.1"/>
    <property type="molecule type" value="Genomic_DNA"/>
</dbReference>
<dbReference type="SFLD" id="SFLDG01065">
    <property type="entry name" value="anaerobic_coproporphyrinogen-I"/>
    <property type="match status" value="1"/>
</dbReference>
<organism evidence="2 3">
    <name type="scientific">Hominimerdicola aceti</name>
    <dbReference type="NCBI Taxonomy" id="2981726"/>
    <lineage>
        <taxon>Bacteria</taxon>
        <taxon>Bacillati</taxon>
        <taxon>Bacillota</taxon>
        <taxon>Clostridia</taxon>
        <taxon>Eubacteriales</taxon>
        <taxon>Oscillospiraceae</taxon>
        <taxon>Hominimerdicola</taxon>
    </lineage>
</organism>
<evidence type="ECO:0000259" key="1">
    <source>
        <dbReference type="PROSITE" id="PS51918"/>
    </source>
</evidence>
<accession>A0AAE3LGY2</accession>
<dbReference type="PANTHER" id="PTHR13932">
    <property type="entry name" value="COPROPORPHYRINIGEN III OXIDASE"/>
    <property type="match status" value="1"/>
</dbReference>
<dbReference type="AlphaFoldDB" id="A0AAE3LGY2"/>
<dbReference type="InterPro" id="IPR023995">
    <property type="entry name" value="HemZ"/>
</dbReference>
<dbReference type="InterPro" id="IPR007197">
    <property type="entry name" value="rSAM"/>
</dbReference>
<name>A0AAE3LGY2_9FIRM</name>
<dbReference type="Proteomes" id="UP001208131">
    <property type="component" value="Unassembled WGS sequence"/>
</dbReference>
<dbReference type="PANTHER" id="PTHR13932:SF1">
    <property type="entry name" value="OXYGEN-INDEPENDENT COPROPORPHYRINOGEN-III OXIDASE-LIKE PROTEIN HEMZ"/>
    <property type="match status" value="1"/>
</dbReference>
<proteinExistence type="predicted"/>
<dbReference type="Gene3D" id="3.80.30.20">
    <property type="entry name" value="tm_1862 like domain"/>
    <property type="match status" value="1"/>
</dbReference>
<dbReference type="InterPro" id="IPR023404">
    <property type="entry name" value="rSAM_horseshoe"/>
</dbReference>
<keyword evidence="3" id="KW-1185">Reference proteome</keyword>
<dbReference type="GO" id="GO:0051989">
    <property type="term" value="F:coproporphyrinogen dehydrogenase activity"/>
    <property type="evidence" value="ECO:0007669"/>
    <property type="project" value="UniProtKB-EC"/>
</dbReference>
<evidence type="ECO:0000313" key="3">
    <source>
        <dbReference type="Proteomes" id="UP001208131"/>
    </source>
</evidence>
<sequence>MTLIFSGNDYKYELEGVMKLFIPATLFTHVFSDSIDTEDDYVFAQKKDNADNVCLSVKVRYDGKTCEKEEFVHFESDMELSLSRLLFKAMSEITGIVPKWGVITGIRPVKRVNDMLSEGMNKAEIFKAMESRYLCSEEKCDIAYKTAITQKPVLDELEKDSFSLYVSVPFCPTRCSYCSFVSQSIEGCMKLIPEYVNKLCEEIVYTAKITKKLGLKLDTVYFGGGTPTTLTAAQLDRVMKVIENSFDMSTVREYTVEAGRPDTITEEKLKVLKANGCGRVSINPQTLNDSVLEAIGRKHTTAQFFDSFDLARKVGFDSINTDIIAGLPTDTVESFENTIDKLIELAPENITVHTLSIKRAARLNHSGDREVLKNPADKMVEYATKRLLESGYLPYYLYRQKNMLENLENIGWTKQGHESLYNIYIMEEVQTILAMGAGGSTKLVDKEGGRLERVFNYKFPLEYNKHFELMLKRKNEIEEFYAKEK</sequence>
<dbReference type="SFLD" id="SFLDS00029">
    <property type="entry name" value="Radical_SAM"/>
    <property type="match status" value="1"/>
</dbReference>
<dbReference type="SFLD" id="SFLDF00310">
    <property type="entry name" value="oxygen-independent_coproporphy"/>
    <property type="match status" value="1"/>
</dbReference>
<keyword evidence="2" id="KW-0560">Oxidoreductase</keyword>
<dbReference type="InterPro" id="IPR034505">
    <property type="entry name" value="Coproporphyrinogen-III_oxidase"/>
</dbReference>
<gene>
    <name evidence="2" type="primary">hemZ</name>
    <name evidence="2" type="ORF">OCV57_02305</name>
</gene>
<dbReference type="CDD" id="cd01335">
    <property type="entry name" value="Radical_SAM"/>
    <property type="match status" value="1"/>
</dbReference>
<dbReference type="SUPFAM" id="SSF102114">
    <property type="entry name" value="Radical SAM enzymes"/>
    <property type="match status" value="1"/>
</dbReference>
<protein>
    <submittedName>
        <fullName evidence="2">Coproporphyrinogen dehydrogenase HemZ</fullName>
        <ecNumber evidence="2">1.3.98.3</ecNumber>
    </submittedName>
</protein>
<reference evidence="2 3" key="1">
    <citation type="journal article" date="2021" name="ISME Commun">
        <title>Automated analysis of genomic sequences facilitates high-throughput and comprehensive description of bacteria.</title>
        <authorList>
            <person name="Hitch T.C.A."/>
        </authorList>
    </citation>
    <scope>NUCLEOTIDE SEQUENCE [LARGE SCALE GENOMIC DNA]</scope>
    <source>
        <strain evidence="2 3">Sanger_31</strain>
    </source>
</reference>